<dbReference type="Proteomes" id="UP000239649">
    <property type="component" value="Unassembled WGS sequence"/>
</dbReference>
<dbReference type="OrthoDB" id="527990at2759"/>
<organism evidence="1 2">
    <name type="scientific">Micractinium conductrix</name>
    <dbReference type="NCBI Taxonomy" id="554055"/>
    <lineage>
        <taxon>Eukaryota</taxon>
        <taxon>Viridiplantae</taxon>
        <taxon>Chlorophyta</taxon>
        <taxon>core chlorophytes</taxon>
        <taxon>Trebouxiophyceae</taxon>
        <taxon>Chlorellales</taxon>
        <taxon>Chlorellaceae</taxon>
        <taxon>Chlorella clade</taxon>
        <taxon>Micractinium</taxon>
    </lineage>
</organism>
<evidence type="ECO:0000313" key="2">
    <source>
        <dbReference type="Proteomes" id="UP000239649"/>
    </source>
</evidence>
<reference evidence="1 2" key="1">
    <citation type="journal article" date="2018" name="Plant J.">
        <title>Genome sequences of Chlorella sorokiniana UTEX 1602 and Micractinium conductrix SAG 241.80: implications to maltose excretion by a green alga.</title>
        <authorList>
            <person name="Arriola M.B."/>
            <person name="Velmurugan N."/>
            <person name="Zhang Y."/>
            <person name="Plunkett M.H."/>
            <person name="Hondzo H."/>
            <person name="Barney B.M."/>
        </authorList>
    </citation>
    <scope>NUCLEOTIDE SEQUENCE [LARGE SCALE GENOMIC DNA]</scope>
    <source>
        <strain evidence="1 2">SAG 241.80</strain>
    </source>
</reference>
<dbReference type="STRING" id="554055.A0A2P6VRT1"/>
<keyword evidence="2" id="KW-1185">Reference proteome</keyword>
<accession>A0A2P6VRT1</accession>
<comment type="caution">
    <text evidence="1">The sequence shown here is derived from an EMBL/GenBank/DDBJ whole genome shotgun (WGS) entry which is preliminary data.</text>
</comment>
<name>A0A2P6VRT1_9CHLO</name>
<protein>
    <submittedName>
        <fullName evidence="1">PA14 domain-containing</fullName>
    </submittedName>
</protein>
<sequence>MTSAAHTGPGRCFYCFEGNKTLTQEAGGAQITLDQIEDLRQAQLQADVTYNAWKTRLEAKGLKMLGMGGGPDWSLRAPQYGARANYATARTGACPSYPCTLAMFDPQPGLSVTWASQAERNASWPAFEAAAKRELHVDNVITRMKLESAAVQEQVLDALWRWDQMGGGPFVIQVPQQKQCSTAPGGSDSFLLPDQCVTKQVAAQPTDNPVYQAARQFQAGGRSSLPRSSAEQPAADPPAACTPACKYGDCVQGECVCWSGASGDGCTTLGPKQNDCNQIVGINLEGISDYSRSWTFRDAMKIGRQWFALNPEYGWDKFVALNATQMDADGYPLHLNGTNPKDGAKLSAAGTLIARDLQGHFPSGRYTLLWDGEGVVNVAMEVVELRIVSANSIDVTVKLTTQFNNGIWVTVERTNPANPVRNMRLLMPGVDASEEASGDVTRRPFMPQLKQFVSRFSAIRFMVGAAPWLSLPYSADDDYFDALQSNYSAQRDTTLDKFLQETLPMQAIEAHGMVRPHAEVAAQHGKQLVAYKAGQGIGGAYMAGLVENNMSQIMHFDSVGAWGKYGYWGLKEWMDVEDSTQPKIQGIKAFIGSLALEECPDDPPPPPGGDDFIDHFDCGYYCTF</sequence>
<proteinExistence type="predicted"/>
<dbReference type="AlphaFoldDB" id="A0A2P6VRT1"/>
<evidence type="ECO:0000313" key="1">
    <source>
        <dbReference type="EMBL" id="PSC76808.1"/>
    </source>
</evidence>
<dbReference type="EMBL" id="LHPF02000001">
    <property type="protein sequence ID" value="PSC76808.1"/>
    <property type="molecule type" value="Genomic_DNA"/>
</dbReference>
<gene>
    <name evidence="1" type="primary">g430</name>
    <name evidence="1" type="ORF">C2E20_0430</name>
</gene>